<dbReference type="Pfam" id="PF00732">
    <property type="entry name" value="GMC_oxred_N"/>
    <property type="match status" value="1"/>
</dbReference>
<dbReference type="AlphaFoldDB" id="A0A8S3ZAH1"/>
<dbReference type="PROSITE" id="PS00624">
    <property type="entry name" value="GMC_OXRED_2"/>
    <property type="match status" value="1"/>
</dbReference>
<dbReference type="SUPFAM" id="SSF51905">
    <property type="entry name" value="FAD/NAD(P)-binding domain"/>
    <property type="match status" value="1"/>
</dbReference>
<dbReference type="Proteomes" id="UP000678393">
    <property type="component" value="Unassembled WGS sequence"/>
</dbReference>
<gene>
    <name evidence="7" type="ORF">CUNI_LOCUS10423</name>
</gene>
<dbReference type="OrthoDB" id="269227at2759"/>
<evidence type="ECO:0000256" key="2">
    <source>
        <dbReference type="ARBA" id="ARBA00010790"/>
    </source>
</evidence>
<reference evidence="7" key="1">
    <citation type="submission" date="2021-04" db="EMBL/GenBank/DDBJ databases">
        <authorList>
            <consortium name="Molecular Ecology Group"/>
        </authorList>
    </citation>
    <scope>NUCLEOTIDE SEQUENCE</scope>
</reference>
<feature type="domain" description="Glucose-methanol-choline oxidoreductase N-terminal" evidence="6">
    <location>
        <begin position="117"/>
        <end position="131"/>
    </location>
</feature>
<keyword evidence="4 5" id="KW-0274">FAD</keyword>
<dbReference type="PANTHER" id="PTHR11552">
    <property type="entry name" value="GLUCOSE-METHANOL-CHOLINE GMC OXIDOREDUCTASE"/>
    <property type="match status" value="1"/>
</dbReference>
<feature type="binding site" evidence="5">
    <location>
        <position position="82"/>
    </location>
    <ligand>
        <name>FAD</name>
        <dbReference type="ChEBI" id="CHEBI:57692"/>
    </ligand>
</feature>
<organism evidence="7 8">
    <name type="scientific">Candidula unifasciata</name>
    <dbReference type="NCBI Taxonomy" id="100452"/>
    <lineage>
        <taxon>Eukaryota</taxon>
        <taxon>Metazoa</taxon>
        <taxon>Spiralia</taxon>
        <taxon>Lophotrochozoa</taxon>
        <taxon>Mollusca</taxon>
        <taxon>Gastropoda</taxon>
        <taxon>Heterobranchia</taxon>
        <taxon>Euthyneura</taxon>
        <taxon>Panpulmonata</taxon>
        <taxon>Eupulmonata</taxon>
        <taxon>Stylommatophora</taxon>
        <taxon>Helicina</taxon>
        <taxon>Helicoidea</taxon>
        <taxon>Geomitridae</taxon>
        <taxon>Candidula</taxon>
    </lineage>
</organism>
<dbReference type="Pfam" id="PF05199">
    <property type="entry name" value="GMC_oxred_C"/>
    <property type="match status" value="1"/>
</dbReference>
<dbReference type="Gene3D" id="3.50.50.60">
    <property type="entry name" value="FAD/NAD(P)-binding domain"/>
    <property type="match status" value="1"/>
</dbReference>
<dbReference type="InterPro" id="IPR000172">
    <property type="entry name" value="GMC_OxRdtase_N"/>
</dbReference>
<evidence type="ECO:0000313" key="7">
    <source>
        <dbReference type="EMBL" id="CAG5124865.1"/>
    </source>
</evidence>
<proteinExistence type="inferred from homology"/>
<evidence type="ECO:0000256" key="4">
    <source>
        <dbReference type="ARBA" id="ARBA00022827"/>
    </source>
</evidence>
<dbReference type="InterPro" id="IPR007867">
    <property type="entry name" value="GMC_OxRtase_C"/>
</dbReference>
<dbReference type="GO" id="GO:0016614">
    <property type="term" value="F:oxidoreductase activity, acting on CH-OH group of donors"/>
    <property type="evidence" value="ECO:0007669"/>
    <property type="project" value="InterPro"/>
</dbReference>
<protein>
    <recommendedName>
        <fullName evidence="6">Glucose-methanol-choline oxidoreductase N-terminal domain-containing protein</fullName>
    </recommendedName>
</protein>
<comment type="similarity">
    <text evidence="2">Belongs to the GMC oxidoreductase family.</text>
</comment>
<comment type="cofactor">
    <cofactor evidence="1 5">
        <name>FAD</name>
        <dbReference type="ChEBI" id="CHEBI:57692"/>
    </cofactor>
</comment>
<keyword evidence="3" id="KW-0285">Flavoprotein</keyword>
<evidence type="ECO:0000259" key="6">
    <source>
        <dbReference type="PROSITE" id="PS00624"/>
    </source>
</evidence>
<dbReference type="SUPFAM" id="SSF54373">
    <property type="entry name" value="FAD-linked reductases, C-terminal domain"/>
    <property type="match status" value="1"/>
</dbReference>
<feature type="non-terminal residue" evidence="7">
    <location>
        <position position="421"/>
    </location>
</feature>
<name>A0A8S3ZAH1_9EUPU</name>
<dbReference type="InterPro" id="IPR012132">
    <property type="entry name" value="GMC_OxRdtase"/>
</dbReference>
<evidence type="ECO:0000313" key="8">
    <source>
        <dbReference type="Proteomes" id="UP000678393"/>
    </source>
</evidence>
<dbReference type="PANTHER" id="PTHR11552:SF147">
    <property type="entry name" value="CHOLINE DEHYDROGENASE, MITOCHONDRIAL"/>
    <property type="match status" value="1"/>
</dbReference>
<evidence type="ECO:0000256" key="1">
    <source>
        <dbReference type="ARBA" id="ARBA00001974"/>
    </source>
</evidence>
<evidence type="ECO:0000256" key="5">
    <source>
        <dbReference type="PIRSR" id="PIRSR000137-2"/>
    </source>
</evidence>
<dbReference type="GO" id="GO:0050660">
    <property type="term" value="F:flavin adenine dinucleotide binding"/>
    <property type="evidence" value="ECO:0007669"/>
    <property type="project" value="InterPro"/>
</dbReference>
<dbReference type="PIRSF" id="PIRSF000137">
    <property type="entry name" value="Alcohol_oxidase"/>
    <property type="match status" value="1"/>
</dbReference>
<dbReference type="Gene3D" id="3.30.560.10">
    <property type="entry name" value="Glucose Oxidase, domain 3"/>
    <property type="match status" value="1"/>
</dbReference>
<sequence>YHGKGGPLTVDSVNIIPLSDKLIDAGREAGYPLNEDYNGRTLEGICRLQSTTINGERMATGRAFIHPVLDRTNLDVALRAHVTKIIIDNKTAVGVEVIKDSKRYIVNARREIILSAGAVGSPQILMLSGVGPRKHLQSLQIPIVADLPVGQNLQDHLYFEVGVRIKEPLTTPPSEAITWRTKLQYALFRTGPLSLALASEILAFRSTTNKTREKDWPDVQLLFSESKPSNMRADYSEKTKAELVDRNRGDYGFTCLPVGLRPESRGNITLRSVNPFDYPIIQANYLDKQADIDTLIRGIQECQKIVATKPMQDIGAEFTEKGTESACSQYMFNTHEYWECLVNYRPLSVHHPVGTCKMGPKGDNTAVVDSELRVHGISGLRVVDASIMPWLVSGNTNAPTIMIGEMAADLIKEKKLPSLDL</sequence>
<dbReference type="EMBL" id="CAJHNH020001893">
    <property type="protein sequence ID" value="CAG5124865.1"/>
    <property type="molecule type" value="Genomic_DNA"/>
</dbReference>
<evidence type="ECO:0000256" key="3">
    <source>
        <dbReference type="ARBA" id="ARBA00022630"/>
    </source>
</evidence>
<accession>A0A8S3ZAH1</accession>
<dbReference type="InterPro" id="IPR036188">
    <property type="entry name" value="FAD/NAD-bd_sf"/>
</dbReference>
<keyword evidence="8" id="KW-1185">Reference proteome</keyword>
<comment type="caution">
    <text evidence="7">The sequence shown here is derived from an EMBL/GenBank/DDBJ whole genome shotgun (WGS) entry which is preliminary data.</text>
</comment>